<protein>
    <submittedName>
        <fullName evidence="3">Uncharacterized protein</fullName>
    </submittedName>
</protein>
<gene>
    <name evidence="3" type="ordered locus">Trad_2245</name>
</gene>
<keyword evidence="1" id="KW-0472">Membrane</keyword>
<dbReference type="EMBL" id="CP002049">
    <property type="protein sequence ID" value="ADI15355.1"/>
    <property type="molecule type" value="Genomic_DNA"/>
</dbReference>
<dbReference type="HOGENOM" id="CLU_474651_0_0_0"/>
<evidence type="ECO:0000313" key="3">
    <source>
        <dbReference type="EMBL" id="ADI15355.1"/>
    </source>
</evidence>
<feature type="transmembrane region" description="Helical" evidence="1">
    <location>
        <begin position="607"/>
        <end position="628"/>
    </location>
</feature>
<dbReference type="RefSeq" id="WP_013178718.1">
    <property type="nucleotide sequence ID" value="NC_014221.1"/>
</dbReference>
<dbReference type="KEGG" id="tra:Trad_2245"/>
<name>D7CS27_TRURR</name>
<evidence type="ECO:0000313" key="4">
    <source>
        <dbReference type="Proteomes" id="UP000000379"/>
    </source>
</evidence>
<sequence length="635" mass="68026">MKRRTNDAARTRCGAAIAAIWASVALSLAGGGAAIAATPSAAPRVALASAAYPDGALEGCLTLDGADVEGQIGGLARTFFDAEIAAVDLPRLVDRKWLELGMPNLLQREVDRAIEGVRRDTPFTQRTVASFSPASANALAERVAEHTFRGEALQKRLTTLADEVAAEFTRTFTTVAARSAGETAACLQRYLGAAYGDAVGGAFERELQRYVERLGTEALTQGFVPEVGVGATSAVGITAIAGGYAARAVAQRLSTQLTRRIAGNLSARLLGRAGTAAIPVVGWVLGGGLIIWDLASSALHGPFPAIRRQLTSEATQRDIQLQIVAALRDELPEVSEVLAHGVAEEVARQWGHFTESFGTLIVLAEDPDFHAALHATPAEQLYTLARVAERAPEDVVAVAREGRLGRVLRHGENALRVLEVAPLSTVLAWLEVAGDRFDELVAFEVYRYKAPTDFSSRSLARLLDTGDFRTVAALALLPREEMDPLLALPAPTLNALADAFPRDLSAVAFYVGALPQEARNDLVTRLLEQPSRLEKFTPPAVRRAVASSREPRRAVAMVGSEPTFGPFGADLVQGFGEDVTAVLSGHVRPRLLLAKYHFGPTAAAATLPLVAAVLLPFVLLAATPYWWWRRLRRRR</sequence>
<dbReference type="eggNOG" id="ENOG5032R6V">
    <property type="taxonomic scope" value="Bacteria"/>
</dbReference>
<accession>D7CS27</accession>
<feature type="chain" id="PRO_5003094511" evidence="2">
    <location>
        <begin position="37"/>
        <end position="635"/>
    </location>
</feature>
<keyword evidence="1" id="KW-0812">Transmembrane</keyword>
<proteinExistence type="predicted"/>
<reference evidence="3 4" key="2">
    <citation type="journal article" date="2011" name="Stand. Genomic Sci.">
        <title>Complete genome sequence of Truepera radiovictrix type strain (RQ-24).</title>
        <authorList>
            <person name="Ivanova N."/>
            <person name="Rohde C."/>
            <person name="Munk C."/>
            <person name="Nolan M."/>
            <person name="Lucas S."/>
            <person name="Del Rio T.G."/>
            <person name="Tice H."/>
            <person name="Deshpande S."/>
            <person name="Cheng J.F."/>
            <person name="Tapia R."/>
            <person name="Han C."/>
            <person name="Goodwin L."/>
            <person name="Pitluck S."/>
            <person name="Liolios K."/>
            <person name="Mavromatis K."/>
            <person name="Mikhailova N."/>
            <person name="Pati A."/>
            <person name="Chen A."/>
            <person name="Palaniappan K."/>
            <person name="Land M."/>
            <person name="Hauser L."/>
            <person name="Chang Y.J."/>
            <person name="Jeffries C.D."/>
            <person name="Brambilla E."/>
            <person name="Rohde M."/>
            <person name="Goker M."/>
            <person name="Tindall B.J."/>
            <person name="Woyke T."/>
            <person name="Bristow J."/>
            <person name="Eisen J.A."/>
            <person name="Markowitz V."/>
            <person name="Hugenholtz P."/>
            <person name="Kyrpides N.C."/>
            <person name="Klenk H.P."/>
            <person name="Lapidus A."/>
        </authorList>
    </citation>
    <scope>NUCLEOTIDE SEQUENCE [LARGE SCALE GENOMIC DNA]</scope>
    <source>
        <strain evidence="4">DSM 17093 / CIP 108686 / LMG 22925 / RQ-24</strain>
    </source>
</reference>
<dbReference type="OrthoDB" id="7928177at2"/>
<keyword evidence="1" id="KW-1133">Transmembrane helix</keyword>
<dbReference type="AlphaFoldDB" id="D7CS27"/>
<reference evidence="4" key="1">
    <citation type="submission" date="2010-05" db="EMBL/GenBank/DDBJ databases">
        <title>The complete genome of Truepera radiovictris DSM 17093.</title>
        <authorList>
            <consortium name="US DOE Joint Genome Institute (JGI-PGF)"/>
            <person name="Lucas S."/>
            <person name="Copeland A."/>
            <person name="Lapidus A."/>
            <person name="Glavina del Rio T."/>
            <person name="Dalin E."/>
            <person name="Tice H."/>
            <person name="Bruce D."/>
            <person name="Goodwin L."/>
            <person name="Pitluck S."/>
            <person name="Kyrpides N."/>
            <person name="Mavromatis K."/>
            <person name="Ovchinnikova G."/>
            <person name="Munk A.C."/>
            <person name="Detter J.C."/>
            <person name="Han C."/>
            <person name="Tapia R."/>
            <person name="Land M."/>
            <person name="Hauser L."/>
            <person name="Markowitz V."/>
            <person name="Cheng J.-F."/>
            <person name="Hugenholtz P."/>
            <person name="Woyke T."/>
            <person name="Wu D."/>
            <person name="Tindall B."/>
            <person name="Pomrenke H.G."/>
            <person name="Brambilla E."/>
            <person name="Klenk H.-P."/>
            <person name="Eisen J.A."/>
        </authorList>
    </citation>
    <scope>NUCLEOTIDE SEQUENCE [LARGE SCALE GENOMIC DNA]</scope>
    <source>
        <strain evidence="4">DSM 17093 / CIP 108686 / LMG 22925 / RQ-24</strain>
    </source>
</reference>
<dbReference type="STRING" id="649638.Trad_2245"/>
<keyword evidence="4" id="KW-1185">Reference proteome</keyword>
<evidence type="ECO:0000256" key="1">
    <source>
        <dbReference type="SAM" id="Phobius"/>
    </source>
</evidence>
<dbReference type="Proteomes" id="UP000000379">
    <property type="component" value="Chromosome"/>
</dbReference>
<feature type="signal peptide" evidence="2">
    <location>
        <begin position="1"/>
        <end position="36"/>
    </location>
</feature>
<evidence type="ECO:0000256" key="2">
    <source>
        <dbReference type="SAM" id="SignalP"/>
    </source>
</evidence>
<keyword evidence="2" id="KW-0732">Signal</keyword>
<organism evidence="3 4">
    <name type="scientific">Truepera radiovictrix (strain DSM 17093 / CIP 108686 / LMG 22925 / RQ-24)</name>
    <dbReference type="NCBI Taxonomy" id="649638"/>
    <lineage>
        <taxon>Bacteria</taxon>
        <taxon>Thermotogati</taxon>
        <taxon>Deinococcota</taxon>
        <taxon>Deinococci</taxon>
        <taxon>Trueperales</taxon>
        <taxon>Trueperaceae</taxon>
        <taxon>Truepera</taxon>
    </lineage>
</organism>